<evidence type="ECO:0000256" key="1">
    <source>
        <dbReference type="SAM" id="MobiDB-lite"/>
    </source>
</evidence>
<dbReference type="AlphaFoldDB" id="A0A8S1EGD4"/>
<name>A0A8S1EGD4_9PELO</name>
<dbReference type="EMBL" id="CADEPM010000002">
    <property type="protein sequence ID" value="CAB3399810.1"/>
    <property type="molecule type" value="Genomic_DNA"/>
</dbReference>
<feature type="compositionally biased region" description="Polar residues" evidence="1">
    <location>
        <begin position="176"/>
        <end position="191"/>
    </location>
</feature>
<feature type="region of interest" description="Disordered" evidence="1">
    <location>
        <begin position="171"/>
        <end position="191"/>
    </location>
</feature>
<proteinExistence type="predicted"/>
<protein>
    <submittedName>
        <fullName evidence="2">Uncharacterized protein</fullName>
    </submittedName>
</protein>
<evidence type="ECO:0000313" key="3">
    <source>
        <dbReference type="Proteomes" id="UP000494206"/>
    </source>
</evidence>
<keyword evidence="3" id="KW-1185">Reference proteome</keyword>
<dbReference type="Proteomes" id="UP000494206">
    <property type="component" value="Unassembled WGS sequence"/>
</dbReference>
<sequence>MLAVSLLKITSITDFDVEPDISAKTGQNRSTTPAADSSISLANSCSSDDAQVSSKAAKQKHDINLRTTGFFRIPSERGSINRYTRCLGVSDTEQFCLQNLVQSRDIQFALSRHRVSRQVTLCSADDHVVFRPRSPTPPRPSHMNLVRLRKLRRAAKAQGNVVKEAIGEMAGRGATGQKSKISLNSPFQDKM</sequence>
<gene>
    <name evidence="2" type="ORF">CBOVIS_LOCUS2877</name>
</gene>
<reference evidence="2 3" key="1">
    <citation type="submission" date="2020-04" db="EMBL/GenBank/DDBJ databases">
        <authorList>
            <person name="Laetsch R D."/>
            <person name="Stevens L."/>
            <person name="Kumar S."/>
            <person name="Blaxter L. M."/>
        </authorList>
    </citation>
    <scope>NUCLEOTIDE SEQUENCE [LARGE SCALE GENOMIC DNA]</scope>
</reference>
<comment type="caution">
    <text evidence="2">The sequence shown here is derived from an EMBL/GenBank/DDBJ whole genome shotgun (WGS) entry which is preliminary data.</text>
</comment>
<organism evidence="2 3">
    <name type="scientific">Caenorhabditis bovis</name>
    <dbReference type="NCBI Taxonomy" id="2654633"/>
    <lineage>
        <taxon>Eukaryota</taxon>
        <taxon>Metazoa</taxon>
        <taxon>Ecdysozoa</taxon>
        <taxon>Nematoda</taxon>
        <taxon>Chromadorea</taxon>
        <taxon>Rhabditida</taxon>
        <taxon>Rhabditina</taxon>
        <taxon>Rhabditomorpha</taxon>
        <taxon>Rhabditoidea</taxon>
        <taxon>Rhabditidae</taxon>
        <taxon>Peloderinae</taxon>
        <taxon>Caenorhabditis</taxon>
    </lineage>
</organism>
<accession>A0A8S1EGD4</accession>
<evidence type="ECO:0000313" key="2">
    <source>
        <dbReference type="EMBL" id="CAB3399810.1"/>
    </source>
</evidence>